<dbReference type="WBParaSite" id="ES5_v2.g8705.t1">
    <property type="protein sequence ID" value="ES5_v2.g8705.t1"/>
    <property type="gene ID" value="ES5_v2.g8705"/>
</dbReference>
<protein>
    <submittedName>
        <fullName evidence="2">Uncharacterized protein</fullName>
    </submittedName>
</protein>
<organism evidence="1 2">
    <name type="scientific">Panagrolaimus sp. ES5</name>
    <dbReference type="NCBI Taxonomy" id="591445"/>
    <lineage>
        <taxon>Eukaryota</taxon>
        <taxon>Metazoa</taxon>
        <taxon>Ecdysozoa</taxon>
        <taxon>Nematoda</taxon>
        <taxon>Chromadorea</taxon>
        <taxon>Rhabditida</taxon>
        <taxon>Tylenchina</taxon>
        <taxon>Panagrolaimomorpha</taxon>
        <taxon>Panagrolaimoidea</taxon>
        <taxon>Panagrolaimidae</taxon>
        <taxon>Panagrolaimus</taxon>
    </lineage>
</organism>
<reference evidence="2" key="1">
    <citation type="submission" date="2022-11" db="UniProtKB">
        <authorList>
            <consortium name="WormBaseParasite"/>
        </authorList>
    </citation>
    <scope>IDENTIFICATION</scope>
</reference>
<evidence type="ECO:0000313" key="1">
    <source>
        <dbReference type="Proteomes" id="UP000887579"/>
    </source>
</evidence>
<dbReference type="Proteomes" id="UP000887579">
    <property type="component" value="Unplaced"/>
</dbReference>
<accession>A0AC34GV76</accession>
<proteinExistence type="predicted"/>
<name>A0AC34GV76_9BILA</name>
<evidence type="ECO:0000313" key="2">
    <source>
        <dbReference type="WBParaSite" id="ES5_v2.g8705.t1"/>
    </source>
</evidence>
<sequence length="165" mass="18972">MDSTPYKLKLRSYSRLSQGEAMHHSQQKPYKTPMQRRSQQRGKNRSPPPTPRAHRSMCFADAATPSDFNSSLHDVIADETPKRKSARKSRLSEAPHLVTPHLGYATKSCQTDEFKTDEHMKKLREESRKIKQKRDMVNQTAKSIRQQARDFAQHVDEVTGALDNI</sequence>